<dbReference type="InterPro" id="IPR034415">
    <property type="entry name" value="CsdA_RRM"/>
</dbReference>
<dbReference type="FunFam" id="3.30.70.330:FF:000068">
    <property type="entry name" value="ATP-dependent RNA helicase DeaD"/>
    <property type="match status" value="1"/>
</dbReference>
<dbReference type="InterPro" id="IPR014014">
    <property type="entry name" value="RNA_helicase_DEAD_Q_motif"/>
</dbReference>
<dbReference type="Pfam" id="PF03880">
    <property type="entry name" value="DbpA"/>
    <property type="match status" value="1"/>
</dbReference>
<dbReference type="GO" id="GO:0005840">
    <property type="term" value="C:ribosome"/>
    <property type="evidence" value="ECO:0007669"/>
    <property type="project" value="TreeGrafter"/>
</dbReference>
<dbReference type="GO" id="GO:0033592">
    <property type="term" value="F:RNA strand annealing activity"/>
    <property type="evidence" value="ECO:0007669"/>
    <property type="project" value="TreeGrafter"/>
</dbReference>
<dbReference type="InterPro" id="IPR028618">
    <property type="entry name" value="DEAD_helicase_DeaD"/>
</dbReference>
<dbReference type="GO" id="GO:0070417">
    <property type="term" value="P:cellular response to cold"/>
    <property type="evidence" value="ECO:0007669"/>
    <property type="project" value="InterPro"/>
</dbReference>
<evidence type="ECO:0000256" key="1">
    <source>
        <dbReference type="ARBA" id="ARBA00004496"/>
    </source>
</evidence>
<comment type="similarity">
    <text evidence="10">Belongs to the DEAD box helicase family. DeaD/CsdA subfamily.</text>
</comment>
<dbReference type="HOGENOM" id="CLU_003041_21_1_3"/>
<feature type="domain" description="DEAD-box RNA helicase Q" evidence="15">
    <location>
        <begin position="83"/>
        <end position="111"/>
    </location>
</feature>
<dbReference type="STRING" id="59922.P9303_09651"/>
<dbReference type="SMART" id="SM00487">
    <property type="entry name" value="DEXDc"/>
    <property type="match status" value="1"/>
</dbReference>
<dbReference type="GO" id="GO:0003724">
    <property type="term" value="F:RNA helicase activity"/>
    <property type="evidence" value="ECO:0007669"/>
    <property type="project" value="UniProtKB-UniRule"/>
</dbReference>
<dbReference type="InterPro" id="IPR057325">
    <property type="entry name" value="DeaD_dimer"/>
</dbReference>
<dbReference type="EC" id="3.6.4.13" evidence="10"/>
<organism evidence="16 17">
    <name type="scientific">Prochlorococcus marinus (strain MIT 9303)</name>
    <dbReference type="NCBI Taxonomy" id="59922"/>
    <lineage>
        <taxon>Bacteria</taxon>
        <taxon>Bacillati</taxon>
        <taxon>Cyanobacteriota</taxon>
        <taxon>Cyanophyceae</taxon>
        <taxon>Synechococcales</taxon>
        <taxon>Prochlorococcaceae</taxon>
        <taxon>Prochlorococcus</taxon>
    </lineage>
</organism>
<dbReference type="GO" id="GO:0016887">
    <property type="term" value="F:ATP hydrolysis activity"/>
    <property type="evidence" value="ECO:0007669"/>
    <property type="project" value="RHEA"/>
</dbReference>
<dbReference type="EMBL" id="CP000554">
    <property type="protein sequence ID" value="ABM77716.1"/>
    <property type="molecule type" value="Genomic_DNA"/>
</dbReference>
<dbReference type="InterPro" id="IPR000629">
    <property type="entry name" value="RNA-helicase_DEAD-box_CS"/>
</dbReference>
<feature type="short sequence motif" description="Q motif" evidence="11">
    <location>
        <begin position="83"/>
        <end position="111"/>
    </location>
</feature>
<accession>A2C8A6</accession>
<dbReference type="GO" id="GO:0005829">
    <property type="term" value="C:cytosol"/>
    <property type="evidence" value="ECO:0007669"/>
    <property type="project" value="TreeGrafter"/>
</dbReference>
<dbReference type="GO" id="GO:0005524">
    <property type="term" value="F:ATP binding"/>
    <property type="evidence" value="ECO:0007669"/>
    <property type="project" value="UniProtKB-UniRule"/>
</dbReference>
<gene>
    <name evidence="16" type="primary">srmB</name>
    <name evidence="10" type="synonym">csdA</name>
    <name evidence="10" type="synonym">deaD</name>
    <name evidence="16" type="ordered locus">P9303_09651</name>
</gene>
<evidence type="ECO:0000313" key="16">
    <source>
        <dbReference type="EMBL" id="ABM77716.1"/>
    </source>
</evidence>
<evidence type="ECO:0000256" key="10">
    <source>
        <dbReference type="HAMAP-Rule" id="MF_00964"/>
    </source>
</evidence>
<keyword evidence="3 10" id="KW-0547">Nucleotide-binding</keyword>
<dbReference type="InterPro" id="IPR027417">
    <property type="entry name" value="P-loop_NTPase"/>
</dbReference>
<dbReference type="InterPro" id="IPR011545">
    <property type="entry name" value="DEAD/DEAH_box_helicase_dom"/>
</dbReference>
<dbReference type="InterPro" id="IPR001650">
    <property type="entry name" value="Helicase_C-like"/>
</dbReference>
<comment type="subcellular location">
    <subcellularLocation>
        <location evidence="1 10">Cytoplasm</location>
    </subcellularLocation>
</comment>
<feature type="region of interest" description="Disordered" evidence="12">
    <location>
        <begin position="525"/>
        <end position="561"/>
    </location>
</feature>
<dbReference type="HAMAP" id="MF_00964">
    <property type="entry name" value="DEAD_helicase_DeaD"/>
    <property type="match status" value="1"/>
</dbReference>
<dbReference type="InterPro" id="IPR012677">
    <property type="entry name" value="Nucleotide-bd_a/b_plait_sf"/>
</dbReference>
<dbReference type="PROSITE" id="PS00039">
    <property type="entry name" value="DEAD_ATP_HELICASE"/>
    <property type="match status" value="1"/>
</dbReference>
<sequence>MGRCLPDLKDQSGRQRLFSMTHTKSHEDVSCSPEKSAPEISSTSSDDGLTTVAEATNQNNSDDGSVAVAAEACEDIEATELVSEFDCFGFSEPLLKTLAEKGYKQPSPIQKAAIPELMLGRDLVGQAQTGTGKTAAFALPLIERLQDHGSRPQVLVLAPTRELAMQVADSFRAYAVGHPHLKVLAVYGGADFRSQINTLKRGVDVVVGTPGRLMDHMRQGTLDTSGLRCLVLDEADEMLRMGFIDDVEWILEQLPKERQMVLFSATMPSEIRRLSKRYLHEPAEITIKSRDQEARLIRQRCITLQNSHKLEALRRVLEAFTGEGVIIFARTKVITLTVAEALESAGHDVAVLNGDVPQNQRERTVERLRKGSVNILVATDVAARGLDVDRISLVINYDIPFDSEAYVHRIGRTGRAGRSGEAILFVNPRERRFVGGFERAVGQPIEPMDIPNNAAINQSRLDRLRQRLTTAAKTERDNSEETALLQELIQRVVEELSLSPEQLAVAALELAVGPGPILVQADEGWLQQSTQRSRRNDRHEISRGGSGRRPERSSRPPEDHMERFRVEVGHRDRVKPGNLVGAIANESGLEGRMIGRIQIFESHSLVDLPKGMPEDVFKDLKRLKVMNRELHIQRAS</sequence>
<keyword evidence="4 10" id="KW-0378">Hydrolase</keyword>
<feature type="domain" description="Helicase ATP-binding" evidence="13">
    <location>
        <begin position="114"/>
        <end position="285"/>
    </location>
</feature>
<feature type="domain" description="Helicase C-terminal" evidence="14">
    <location>
        <begin position="312"/>
        <end position="456"/>
    </location>
</feature>
<feature type="compositionally biased region" description="Basic and acidic residues" evidence="12">
    <location>
        <begin position="537"/>
        <end position="561"/>
    </location>
</feature>
<evidence type="ECO:0000256" key="3">
    <source>
        <dbReference type="ARBA" id="ARBA00022741"/>
    </source>
</evidence>
<keyword evidence="5 10" id="KW-0347">Helicase</keyword>
<dbReference type="FunFam" id="3.40.50.300:FF:000108">
    <property type="entry name" value="ATP-dependent RNA helicase RhlE"/>
    <property type="match status" value="1"/>
</dbReference>
<dbReference type="GO" id="GO:0000027">
    <property type="term" value="P:ribosomal large subunit assembly"/>
    <property type="evidence" value="ECO:0007669"/>
    <property type="project" value="UniProtKB-UniRule"/>
</dbReference>
<keyword evidence="2 10" id="KW-0963">Cytoplasm</keyword>
<reference evidence="16 17" key="1">
    <citation type="journal article" date="2007" name="PLoS Genet.">
        <title>Patterns and implications of gene gain and loss in the evolution of Prochlorococcus.</title>
        <authorList>
            <person name="Kettler G.C."/>
            <person name="Martiny A.C."/>
            <person name="Huang K."/>
            <person name="Zucker J."/>
            <person name="Coleman M.L."/>
            <person name="Rodrigue S."/>
            <person name="Chen F."/>
            <person name="Lapidus A."/>
            <person name="Ferriera S."/>
            <person name="Johnson J."/>
            <person name="Steglich C."/>
            <person name="Church G.M."/>
            <person name="Richardson P."/>
            <person name="Chisholm S.W."/>
        </authorList>
    </citation>
    <scope>NUCLEOTIDE SEQUENCE [LARGE SCALE GENOMIC DNA]</scope>
    <source>
        <strain evidence="16 17">MIT 9303</strain>
    </source>
</reference>
<dbReference type="PANTHER" id="PTHR47963">
    <property type="entry name" value="DEAD-BOX ATP-DEPENDENT RNA HELICASE 47, MITOCHONDRIAL"/>
    <property type="match status" value="1"/>
</dbReference>
<evidence type="ECO:0000256" key="4">
    <source>
        <dbReference type="ARBA" id="ARBA00022801"/>
    </source>
</evidence>
<dbReference type="Proteomes" id="UP000002274">
    <property type="component" value="Chromosome"/>
</dbReference>
<comment type="function">
    <text evidence="10">DEAD-box RNA helicase involved in various cellular processes at low temperature, including ribosome biogenesis, mRNA degradation and translation initiation.</text>
</comment>
<dbReference type="InterPro" id="IPR014001">
    <property type="entry name" value="Helicase_ATP-bd"/>
</dbReference>
<evidence type="ECO:0000256" key="12">
    <source>
        <dbReference type="SAM" id="MobiDB-lite"/>
    </source>
</evidence>
<evidence type="ECO:0000256" key="2">
    <source>
        <dbReference type="ARBA" id="ARBA00022490"/>
    </source>
</evidence>
<keyword evidence="8 10" id="KW-0346">Stress response</keyword>
<keyword evidence="7 10" id="KW-0694">RNA-binding</keyword>
<dbReference type="AlphaFoldDB" id="A2C8A6"/>
<feature type="region of interest" description="Disordered" evidence="12">
    <location>
        <begin position="21"/>
        <end position="47"/>
    </location>
</feature>
<proteinExistence type="inferred from homology"/>
<comment type="catalytic activity">
    <reaction evidence="9 10">
        <text>ATP + H2O = ADP + phosphate + H(+)</text>
        <dbReference type="Rhea" id="RHEA:13065"/>
        <dbReference type="ChEBI" id="CHEBI:15377"/>
        <dbReference type="ChEBI" id="CHEBI:15378"/>
        <dbReference type="ChEBI" id="CHEBI:30616"/>
        <dbReference type="ChEBI" id="CHEBI:43474"/>
        <dbReference type="ChEBI" id="CHEBI:456216"/>
        <dbReference type="EC" id="3.6.4.13"/>
    </reaction>
</comment>
<evidence type="ECO:0000256" key="7">
    <source>
        <dbReference type="ARBA" id="ARBA00022884"/>
    </source>
</evidence>
<dbReference type="Gene3D" id="3.30.70.330">
    <property type="match status" value="1"/>
</dbReference>
<dbReference type="CDD" id="cd18787">
    <property type="entry name" value="SF2_C_DEAD"/>
    <property type="match status" value="1"/>
</dbReference>
<dbReference type="CDD" id="cd12499">
    <property type="entry name" value="RRM_EcCsdA_like"/>
    <property type="match status" value="1"/>
</dbReference>
<dbReference type="Pfam" id="PF00271">
    <property type="entry name" value="Helicase_C"/>
    <property type="match status" value="1"/>
</dbReference>
<dbReference type="SMART" id="SM00490">
    <property type="entry name" value="HELICc"/>
    <property type="match status" value="1"/>
</dbReference>
<dbReference type="PROSITE" id="PS51195">
    <property type="entry name" value="Q_MOTIF"/>
    <property type="match status" value="1"/>
</dbReference>
<evidence type="ECO:0000256" key="8">
    <source>
        <dbReference type="ARBA" id="ARBA00023016"/>
    </source>
</evidence>
<dbReference type="Pfam" id="PF25399">
    <property type="entry name" value="DeaD_dimer"/>
    <property type="match status" value="1"/>
</dbReference>
<name>A2C8A6_PROM3</name>
<dbReference type="PANTHER" id="PTHR47963:SF8">
    <property type="entry name" value="ATP-DEPENDENT RNA HELICASE DEAD"/>
    <property type="match status" value="1"/>
</dbReference>
<dbReference type="Gene3D" id="3.40.50.300">
    <property type="entry name" value="P-loop containing nucleotide triphosphate hydrolases"/>
    <property type="match status" value="2"/>
</dbReference>
<dbReference type="KEGG" id="pmf:P9303_09651"/>
<evidence type="ECO:0000256" key="5">
    <source>
        <dbReference type="ARBA" id="ARBA00022806"/>
    </source>
</evidence>
<dbReference type="GO" id="GO:0006401">
    <property type="term" value="P:RNA catabolic process"/>
    <property type="evidence" value="ECO:0007669"/>
    <property type="project" value="UniProtKB-UniRule"/>
</dbReference>
<evidence type="ECO:0000259" key="15">
    <source>
        <dbReference type="PROSITE" id="PS51195"/>
    </source>
</evidence>
<dbReference type="CDD" id="cd00268">
    <property type="entry name" value="DEADc"/>
    <property type="match status" value="1"/>
</dbReference>
<protein>
    <recommendedName>
        <fullName evidence="10">ATP-dependent RNA helicase DeaD</fullName>
        <ecNumber evidence="10">3.6.4.13</ecNumber>
    </recommendedName>
    <alternativeName>
        <fullName evidence="10">Cold-shock DEAD box protein A</fullName>
    </alternativeName>
</protein>
<dbReference type="Pfam" id="PF00270">
    <property type="entry name" value="DEAD"/>
    <property type="match status" value="1"/>
</dbReference>
<dbReference type="InterPro" id="IPR050547">
    <property type="entry name" value="DEAD_box_RNA_helicases"/>
</dbReference>
<dbReference type="PROSITE" id="PS51194">
    <property type="entry name" value="HELICASE_CTER"/>
    <property type="match status" value="1"/>
</dbReference>
<keyword evidence="6 10" id="KW-0067">ATP-binding</keyword>
<evidence type="ECO:0000313" key="17">
    <source>
        <dbReference type="Proteomes" id="UP000002274"/>
    </source>
</evidence>
<evidence type="ECO:0000259" key="14">
    <source>
        <dbReference type="PROSITE" id="PS51194"/>
    </source>
</evidence>
<dbReference type="SUPFAM" id="SSF52540">
    <property type="entry name" value="P-loop containing nucleoside triphosphate hydrolases"/>
    <property type="match status" value="1"/>
</dbReference>
<evidence type="ECO:0000256" key="6">
    <source>
        <dbReference type="ARBA" id="ARBA00022840"/>
    </source>
</evidence>
<evidence type="ECO:0000256" key="9">
    <source>
        <dbReference type="ARBA" id="ARBA00047984"/>
    </source>
</evidence>
<evidence type="ECO:0000259" key="13">
    <source>
        <dbReference type="PROSITE" id="PS51192"/>
    </source>
</evidence>
<dbReference type="PROSITE" id="PS51192">
    <property type="entry name" value="HELICASE_ATP_BIND_1"/>
    <property type="match status" value="1"/>
</dbReference>
<dbReference type="InterPro" id="IPR005580">
    <property type="entry name" value="DbpA/CsdA_RNA-bd_dom"/>
</dbReference>
<evidence type="ECO:0000256" key="11">
    <source>
        <dbReference type="PROSITE-ProRule" id="PRU00552"/>
    </source>
</evidence>
<dbReference type="InterPro" id="IPR044742">
    <property type="entry name" value="DEAD/DEAH_RhlB"/>
</dbReference>